<gene>
    <name evidence="3" type="ORF">EV675_1464</name>
</gene>
<reference evidence="3 4" key="1">
    <citation type="submission" date="2019-02" db="EMBL/GenBank/DDBJ databases">
        <title>Genomic Encyclopedia of Type Strains, Phase IV (KMG-IV): sequencing the most valuable type-strain genomes for metagenomic binning, comparative biology and taxonomic classification.</title>
        <authorList>
            <person name="Goeker M."/>
        </authorList>
    </citation>
    <scope>NUCLEOTIDE SEQUENCE [LARGE SCALE GENOMIC DNA]</scope>
    <source>
        <strain evidence="3 4">K24</strain>
    </source>
</reference>
<dbReference type="Gene3D" id="3.40.190.170">
    <property type="entry name" value="Bacterial extracellular solute-binding protein, family 7"/>
    <property type="match status" value="1"/>
</dbReference>
<evidence type="ECO:0000313" key="4">
    <source>
        <dbReference type="Proteomes" id="UP000292445"/>
    </source>
</evidence>
<feature type="signal peptide" evidence="2">
    <location>
        <begin position="1"/>
        <end position="27"/>
    </location>
</feature>
<evidence type="ECO:0000313" key="3">
    <source>
        <dbReference type="EMBL" id="RZS85440.1"/>
    </source>
</evidence>
<dbReference type="InterPro" id="IPR038404">
    <property type="entry name" value="TRAP_DctP_sf"/>
</dbReference>
<dbReference type="Pfam" id="PF03480">
    <property type="entry name" value="DctP"/>
    <property type="match status" value="1"/>
</dbReference>
<dbReference type="SUPFAM" id="SSF53850">
    <property type="entry name" value="Periplasmic binding protein-like II"/>
    <property type="match status" value="1"/>
</dbReference>
<feature type="chain" id="PRO_5020929650" evidence="2">
    <location>
        <begin position="28"/>
        <end position="334"/>
    </location>
</feature>
<dbReference type="EMBL" id="SGXC01000001">
    <property type="protein sequence ID" value="RZS85440.1"/>
    <property type="molecule type" value="Genomic_DNA"/>
</dbReference>
<dbReference type="Proteomes" id="UP000292445">
    <property type="component" value="Unassembled WGS sequence"/>
</dbReference>
<proteinExistence type="predicted"/>
<keyword evidence="4" id="KW-1185">Reference proteome</keyword>
<dbReference type="NCBIfam" id="NF037995">
    <property type="entry name" value="TRAP_S1"/>
    <property type="match status" value="1"/>
</dbReference>
<evidence type="ECO:0000256" key="2">
    <source>
        <dbReference type="SAM" id="SignalP"/>
    </source>
</evidence>
<accession>A0A4Q7NLL0</accession>
<protein>
    <submittedName>
        <fullName evidence="3">TRAP-type C4-dicarboxylate transport system substrate-binding protein</fullName>
    </submittedName>
</protein>
<keyword evidence="1 2" id="KW-0732">Signal</keyword>
<sequence>MQRHSISLRIRALLGIAALALGGSALAQTRLDMAIAWPPGNFHTKNAVAFAEAVDKATGGQVKITVHAGGVLGLKGPETLRAVRDGIVPMAEFNAPQQVGDAPLFSLEAQPYLVGDYRQLRVLHDIMLPEYDKVLARFGQKRLYMTPWPDQYLFTRKPVAAAADAKGMKVRVTDRVTSELIKQVGMSPVQMTFADMMPALASGGLDGVTTSASTAVDSRFWEFLKHAYKTNHVWSSNVATINLAAWKKLTAAQRDAIEKVARDLEPAFWKASQEDDAKSLAVLREHGMQIEPLPAPVAADLKQAAAGMVEDYARRTPPVPELLRQYRERAGQAR</sequence>
<dbReference type="OrthoDB" id="9783941at2"/>
<comment type="caution">
    <text evidence="3">The sequence shown here is derived from an EMBL/GenBank/DDBJ whole genome shotgun (WGS) entry which is preliminary data.</text>
</comment>
<dbReference type="RefSeq" id="WP_130356654.1">
    <property type="nucleotide sequence ID" value="NZ_SGXC01000001.1"/>
</dbReference>
<dbReference type="InterPro" id="IPR018389">
    <property type="entry name" value="DctP_fam"/>
</dbReference>
<dbReference type="GO" id="GO:0055085">
    <property type="term" value="P:transmembrane transport"/>
    <property type="evidence" value="ECO:0007669"/>
    <property type="project" value="InterPro"/>
</dbReference>
<dbReference type="PANTHER" id="PTHR33376">
    <property type="match status" value="1"/>
</dbReference>
<dbReference type="PANTHER" id="PTHR33376:SF4">
    <property type="entry name" value="SIALIC ACID-BINDING PERIPLASMIC PROTEIN SIAP"/>
    <property type="match status" value="1"/>
</dbReference>
<dbReference type="AlphaFoldDB" id="A0A4Q7NLL0"/>
<dbReference type="CDD" id="cd13602">
    <property type="entry name" value="PBP2_TRAP_BpDctp6_7"/>
    <property type="match status" value="1"/>
</dbReference>
<name>A0A4Q7NLL0_9BURK</name>
<organism evidence="3 4">
    <name type="scientific">Pigmentiphaga kullae</name>
    <dbReference type="NCBI Taxonomy" id="151784"/>
    <lineage>
        <taxon>Bacteria</taxon>
        <taxon>Pseudomonadati</taxon>
        <taxon>Pseudomonadota</taxon>
        <taxon>Betaproteobacteria</taxon>
        <taxon>Burkholderiales</taxon>
        <taxon>Alcaligenaceae</taxon>
        <taxon>Pigmentiphaga</taxon>
    </lineage>
</organism>
<evidence type="ECO:0000256" key="1">
    <source>
        <dbReference type="ARBA" id="ARBA00022729"/>
    </source>
</evidence>